<evidence type="ECO:0000256" key="4">
    <source>
        <dbReference type="ARBA" id="ARBA00022692"/>
    </source>
</evidence>
<dbReference type="InterPro" id="IPR020846">
    <property type="entry name" value="MFS_dom"/>
</dbReference>
<gene>
    <name evidence="9" type="ORF">DT065_07720</name>
</gene>
<dbReference type="Gene3D" id="1.20.1250.20">
    <property type="entry name" value="MFS general substrate transporter like domains"/>
    <property type="match status" value="2"/>
</dbReference>
<dbReference type="PROSITE" id="PS50850">
    <property type="entry name" value="MFS"/>
    <property type="match status" value="1"/>
</dbReference>
<keyword evidence="6 7" id="KW-0472">Membrane</keyword>
<keyword evidence="3" id="KW-1003">Cell membrane</keyword>
<reference evidence="9 10" key="1">
    <citation type="journal article" date="2018" name="J. Microbiol.">
        <title>Salicibibacter kimchii gen. nov., sp. nov., a moderately halophilic and alkalitolerant bacterium in the family Bacillaceae, isolated from kimchi.</title>
        <authorList>
            <person name="Jang J.Y."/>
            <person name="Oh Y.J."/>
            <person name="Lim S.K."/>
            <person name="Park H.K."/>
            <person name="Lee C."/>
            <person name="Kim J.Y."/>
            <person name="Lee M.A."/>
            <person name="Choi H.J."/>
        </authorList>
    </citation>
    <scope>NUCLEOTIDE SEQUENCE [LARGE SCALE GENOMIC DNA]</scope>
    <source>
        <strain evidence="9 10">NKC1-1</strain>
    </source>
</reference>
<evidence type="ECO:0000256" key="3">
    <source>
        <dbReference type="ARBA" id="ARBA00022475"/>
    </source>
</evidence>
<dbReference type="RefSeq" id="WP_114372242.1">
    <property type="nucleotide sequence ID" value="NZ_CP031092.1"/>
</dbReference>
<evidence type="ECO:0000256" key="7">
    <source>
        <dbReference type="SAM" id="Phobius"/>
    </source>
</evidence>
<sequence>MKKADRNIATIALVTAFCLLGDSMLYIALPIYWREAGLDGLWQVGVLLAVNRLVRLPLNPFVGWLYQNISLKTGLLFAVIISVVTTIGYGIVSGFIAWLILRALWGLAWSFLRIGGLSVVAFYGEQGKHGEAMGVYNGLHRLGSLVGMLVGGALTPVFGLSWVSISFGVVSATGTILLLAFFKNDEDEKPAERKRTKEFLGKDILLRNPLIMSTGFLITFLVQGVFMATLSSLIVYHYGEEIHIWEIMITAAALSGALQALRWGWEPFLAKKIGRWSDGIYGRLPMFIGSLSVGATSFLLIPFDFHPMAWILIVLIVLVACTALTTLTDALAVDAASSGNRVRFFTYYSVVQDFGAACGPAIGFILLSFHFGYEILYIGCGVLLVGIIFIWMIIPWQNKKSEAKYREV</sequence>
<dbReference type="GO" id="GO:0022857">
    <property type="term" value="F:transmembrane transporter activity"/>
    <property type="evidence" value="ECO:0007669"/>
    <property type="project" value="InterPro"/>
</dbReference>
<name>A0A345BY91_9BACI</name>
<feature type="transmembrane region" description="Helical" evidence="7">
    <location>
        <begin position="375"/>
        <end position="396"/>
    </location>
</feature>
<dbReference type="AlphaFoldDB" id="A0A345BY91"/>
<keyword evidence="4 7" id="KW-0812">Transmembrane</keyword>
<dbReference type="InterPro" id="IPR036259">
    <property type="entry name" value="MFS_trans_sf"/>
</dbReference>
<dbReference type="GO" id="GO:0005886">
    <property type="term" value="C:plasma membrane"/>
    <property type="evidence" value="ECO:0007669"/>
    <property type="project" value="UniProtKB-SubCell"/>
</dbReference>
<evidence type="ECO:0000256" key="1">
    <source>
        <dbReference type="ARBA" id="ARBA00004651"/>
    </source>
</evidence>
<dbReference type="Proteomes" id="UP000252100">
    <property type="component" value="Chromosome"/>
</dbReference>
<feature type="transmembrane region" description="Helical" evidence="7">
    <location>
        <begin position="74"/>
        <end position="100"/>
    </location>
</feature>
<dbReference type="OrthoDB" id="5338069at2"/>
<proteinExistence type="predicted"/>
<feature type="transmembrane region" description="Helical" evidence="7">
    <location>
        <begin position="106"/>
        <end position="123"/>
    </location>
</feature>
<evidence type="ECO:0000256" key="6">
    <source>
        <dbReference type="ARBA" id="ARBA00023136"/>
    </source>
</evidence>
<protein>
    <submittedName>
        <fullName evidence="9">MFS transporter</fullName>
    </submittedName>
</protein>
<feature type="transmembrane region" description="Helical" evidence="7">
    <location>
        <begin position="345"/>
        <end position="369"/>
    </location>
</feature>
<evidence type="ECO:0000259" key="8">
    <source>
        <dbReference type="PROSITE" id="PS50850"/>
    </source>
</evidence>
<feature type="transmembrane region" description="Helical" evidence="7">
    <location>
        <begin position="160"/>
        <end position="183"/>
    </location>
</feature>
<dbReference type="KEGG" id="rue:DT065_07720"/>
<dbReference type="SUPFAM" id="SSF103473">
    <property type="entry name" value="MFS general substrate transporter"/>
    <property type="match status" value="1"/>
</dbReference>
<keyword evidence="2" id="KW-0813">Transport</keyword>
<feature type="transmembrane region" description="Helical" evidence="7">
    <location>
        <begin position="7"/>
        <end position="29"/>
    </location>
</feature>
<feature type="domain" description="Major facilitator superfamily (MFS) profile" evidence="8">
    <location>
        <begin position="7"/>
        <end position="398"/>
    </location>
</feature>
<dbReference type="InterPro" id="IPR011701">
    <property type="entry name" value="MFS"/>
</dbReference>
<evidence type="ECO:0000256" key="5">
    <source>
        <dbReference type="ARBA" id="ARBA00022989"/>
    </source>
</evidence>
<feature type="transmembrane region" description="Helical" evidence="7">
    <location>
        <begin position="41"/>
        <end position="62"/>
    </location>
</feature>
<dbReference type="PANTHER" id="PTHR43414">
    <property type="entry name" value="MULTIDRUG RESISTANCE PROTEIN MDTG"/>
    <property type="match status" value="1"/>
</dbReference>
<dbReference type="Pfam" id="PF07690">
    <property type="entry name" value="MFS_1"/>
    <property type="match status" value="2"/>
</dbReference>
<accession>A0A345BY91</accession>
<feature type="transmembrane region" description="Helical" evidence="7">
    <location>
        <begin position="284"/>
        <end position="303"/>
    </location>
</feature>
<evidence type="ECO:0000313" key="9">
    <source>
        <dbReference type="EMBL" id="AXF55922.1"/>
    </source>
</evidence>
<feature type="transmembrane region" description="Helical" evidence="7">
    <location>
        <begin position="204"/>
        <end position="236"/>
    </location>
</feature>
<dbReference type="EMBL" id="CP031092">
    <property type="protein sequence ID" value="AXF55922.1"/>
    <property type="molecule type" value="Genomic_DNA"/>
</dbReference>
<feature type="transmembrane region" description="Helical" evidence="7">
    <location>
        <begin position="135"/>
        <end position="154"/>
    </location>
</feature>
<keyword evidence="5 7" id="KW-1133">Transmembrane helix</keyword>
<feature type="transmembrane region" description="Helical" evidence="7">
    <location>
        <begin position="242"/>
        <end position="263"/>
    </location>
</feature>
<comment type="subcellular location">
    <subcellularLocation>
        <location evidence="1">Cell membrane</location>
        <topology evidence="1">Multi-pass membrane protein</topology>
    </subcellularLocation>
</comment>
<evidence type="ECO:0000313" key="10">
    <source>
        <dbReference type="Proteomes" id="UP000252100"/>
    </source>
</evidence>
<keyword evidence="10" id="KW-1185">Reference proteome</keyword>
<dbReference type="PANTHER" id="PTHR43414:SF1">
    <property type="entry name" value="PEPTIDE PERMEASE"/>
    <property type="match status" value="1"/>
</dbReference>
<feature type="transmembrane region" description="Helical" evidence="7">
    <location>
        <begin position="309"/>
        <end position="333"/>
    </location>
</feature>
<evidence type="ECO:0000256" key="2">
    <source>
        <dbReference type="ARBA" id="ARBA00022448"/>
    </source>
</evidence>
<organism evidence="9 10">
    <name type="scientific">Salicibibacter kimchii</name>
    <dbReference type="NCBI Taxonomy" id="2099786"/>
    <lineage>
        <taxon>Bacteria</taxon>
        <taxon>Bacillati</taxon>
        <taxon>Bacillota</taxon>
        <taxon>Bacilli</taxon>
        <taxon>Bacillales</taxon>
        <taxon>Bacillaceae</taxon>
        <taxon>Salicibibacter</taxon>
    </lineage>
</organism>